<dbReference type="PANTHER" id="PTHR30457">
    <property type="entry name" value="5'-NUCLEOTIDASE SURE"/>
    <property type="match status" value="1"/>
</dbReference>
<evidence type="ECO:0000313" key="9">
    <source>
        <dbReference type="EMBL" id="SUP41779.1"/>
    </source>
</evidence>
<keyword evidence="3 7" id="KW-0963">Cytoplasm</keyword>
<dbReference type="EMBL" id="UHIO01000001">
    <property type="protein sequence ID" value="SUP41779.1"/>
    <property type="molecule type" value="Genomic_DNA"/>
</dbReference>
<evidence type="ECO:0000256" key="2">
    <source>
        <dbReference type="ARBA" id="ARBA00011062"/>
    </source>
</evidence>
<protein>
    <recommendedName>
        <fullName evidence="7">5'-nucleotidase SurE</fullName>
        <ecNumber evidence="7">3.1.3.5</ecNumber>
    </recommendedName>
    <alternativeName>
        <fullName evidence="7">Nucleoside 5'-monophosphate phosphohydrolase</fullName>
    </alternativeName>
</protein>
<dbReference type="InterPro" id="IPR002828">
    <property type="entry name" value="SurE-like_Pase/nucleotidase"/>
</dbReference>
<evidence type="ECO:0000256" key="4">
    <source>
        <dbReference type="ARBA" id="ARBA00022723"/>
    </source>
</evidence>
<gene>
    <name evidence="7 9" type="primary">surE</name>
    <name evidence="9" type="ORF">NCTC12020_00669</name>
</gene>
<comment type="catalytic activity">
    <reaction evidence="1 7">
        <text>a ribonucleoside 5'-phosphate + H2O = a ribonucleoside + phosphate</text>
        <dbReference type="Rhea" id="RHEA:12484"/>
        <dbReference type="ChEBI" id="CHEBI:15377"/>
        <dbReference type="ChEBI" id="CHEBI:18254"/>
        <dbReference type="ChEBI" id="CHEBI:43474"/>
        <dbReference type="ChEBI" id="CHEBI:58043"/>
        <dbReference type="EC" id="3.1.3.5"/>
    </reaction>
</comment>
<dbReference type="GO" id="GO:0008254">
    <property type="term" value="F:3'-nucleotidase activity"/>
    <property type="evidence" value="ECO:0007669"/>
    <property type="project" value="TreeGrafter"/>
</dbReference>
<proteinExistence type="inferred from homology"/>
<evidence type="ECO:0000256" key="6">
    <source>
        <dbReference type="ARBA" id="ARBA00022801"/>
    </source>
</evidence>
<keyword evidence="5 7" id="KW-0547">Nucleotide-binding</keyword>
<dbReference type="InterPro" id="IPR036523">
    <property type="entry name" value="SurE-like_sf"/>
</dbReference>
<dbReference type="GO" id="GO:0046872">
    <property type="term" value="F:metal ion binding"/>
    <property type="evidence" value="ECO:0007669"/>
    <property type="project" value="UniProtKB-UniRule"/>
</dbReference>
<dbReference type="EC" id="3.1.3.5" evidence="7"/>
<comment type="subcellular location">
    <subcellularLocation>
        <location evidence="7">Cytoplasm</location>
    </subcellularLocation>
</comment>
<name>A0A380NJD6_9FIRM</name>
<evidence type="ECO:0000256" key="1">
    <source>
        <dbReference type="ARBA" id="ARBA00000815"/>
    </source>
</evidence>
<comment type="cofactor">
    <cofactor evidence="7">
        <name>a divalent metal cation</name>
        <dbReference type="ChEBI" id="CHEBI:60240"/>
    </cofactor>
    <text evidence="7">Binds 1 divalent metal cation per subunit.</text>
</comment>
<dbReference type="RefSeq" id="WP_115309898.1">
    <property type="nucleotide sequence ID" value="NZ_UHIO01000001.1"/>
</dbReference>
<comment type="function">
    <text evidence="7">Nucleotidase that shows phosphatase activity on nucleoside 5'-monophosphates.</text>
</comment>
<evidence type="ECO:0000256" key="5">
    <source>
        <dbReference type="ARBA" id="ARBA00022741"/>
    </source>
</evidence>
<dbReference type="GO" id="GO:0005737">
    <property type="term" value="C:cytoplasm"/>
    <property type="evidence" value="ECO:0007669"/>
    <property type="project" value="UniProtKB-SubCell"/>
</dbReference>
<dbReference type="PANTHER" id="PTHR30457:SF12">
    <property type="entry name" value="5'_3'-NUCLEOTIDASE SURE"/>
    <property type="match status" value="1"/>
</dbReference>
<dbReference type="Pfam" id="PF01975">
    <property type="entry name" value="SurE"/>
    <property type="match status" value="1"/>
</dbReference>
<dbReference type="AlphaFoldDB" id="A0A380NJD6"/>
<feature type="binding site" evidence="7">
    <location>
        <position position="97"/>
    </location>
    <ligand>
        <name>a divalent metal cation</name>
        <dbReference type="ChEBI" id="CHEBI:60240"/>
    </ligand>
</feature>
<evidence type="ECO:0000256" key="7">
    <source>
        <dbReference type="HAMAP-Rule" id="MF_00060"/>
    </source>
</evidence>
<feature type="domain" description="Survival protein SurE-like phosphatase/nucleotidase" evidence="8">
    <location>
        <begin position="3"/>
        <end position="186"/>
    </location>
</feature>
<dbReference type="GO" id="GO:0000166">
    <property type="term" value="F:nucleotide binding"/>
    <property type="evidence" value="ECO:0007669"/>
    <property type="project" value="UniProtKB-KW"/>
</dbReference>
<organism evidence="9 10">
    <name type="scientific">Veillonella criceti</name>
    <dbReference type="NCBI Taxonomy" id="103891"/>
    <lineage>
        <taxon>Bacteria</taxon>
        <taxon>Bacillati</taxon>
        <taxon>Bacillota</taxon>
        <taxon>Negativicutes</taxon>
        <taxon>Veillonellales</taxon>
        <taxon>Veillonellaceae</taxon>
        <taxon>Veillonella</taxon>
    </lineage>
</organism>
<reference evidence="9 10" key="1">
    <citation type="submission" date="2018-06" db="EMBL/GenBank/DDBJ databases">
        <authorList>
            <consortium name="Pathogen Informatics"/>
            <person name="Doyle S."/>
        </authorList>
    </citation>
    <scope>NUCLEOTIDE SEQUENCE [LARGE SCALE GENOMIC DNA]</scope>
    <source>
        <strain evidence="9 10">NCTC12020</strain>
    </source>
</reference>
<evidence type="ECO:0000313" key="10">
    <source>
        <dbReference type="Proteomes" id="UP000255367"/>
    </source>
</evidence>
<sequence>MHILLTNDDGVWAKGILDLGAELAKHHRVTVIAPEVEQSAKSHAITIQMPVRLRRFSEDSDNPRRFAVTGTPTDCMKFALSHFLKNDMPDLVISGVNNGFNLGSDALYSGTVSAAMEALFYNVPALAVSVERYSPARSAEIMPFIREFVETVFAKQQYRGLLNMNFAKEGPVGWSNCEILDQGLQQYYDIIDPREDRKGRKYYWIGGKLGFEPEATPTDVASVKNGKITVVALTWKQQDNAGTAQMRDILGEVKSK</sequence>
<accession>A0A380NJD6</accession>
<feature type="binding site" evidence="7">
    <location>
        <position position="39"/>
    </location>
    <ligand>
        <name>a divalent metal cation</name>
        <dbReference type="ChEBI" id="CHEBI:60240"/>
    </ligand>
</feature>
<feature type="binding site" evidence="7">
    <location>
        <position position="9"/>
    </location>
    <ligand>
        <name>a divalent metal cation</name>
        <dbReference type="ChEBI" id="CHEBI:60240"/>
    </ligand>
</feature>
<dbReference type="Gene3D" id="3.40.1210.10">
    <property type="entry name" value="Survival protein SurE-like phosphatase/nucleotidase"/>
    <property type="match status" value="1"/>
</dbReference>
<feature type="binding site" evidence="7">
    <location>
        <position position="8"/>
    </location>
    <ligand>
        <name>a divalent metal cation</name>
        <dbReference type="ChEBI" id="CHEBI:60240"/>
    </ligand>
</feature>
<dbReference type="InterPro" id="IPR030048">
    <property type="entry name" value="SurE"/>
</dbReference>
<dbReference type="NCBIfam" id="TIGR00087">
    <property type="entry name" value="surE"/>
    <property type="match status" value="1"/>
</dbReference>
<dbReference type="HAMAP" id="MF_00060">
    <property type="entry name" value="SurE"/>
    <property type="match status" value="1"/>
</dbReference>
<dbReference type="GO" id="GO:0004309">
    <property type="term" value="F:exopolyphosphatase activity"/>
    <property type="evidence" value="ECO:0007669"/>
    <property type="project" value="TreeGrafter"/>
</dbReference>
<evidence type="ECO:0000259" key="8">
    <source>
        <dbReference type="Pfam" id="PF01975"/>
    </source>
</evidence>
<dbReference type="OrthoDB" id="9780815at2"/>
<evidence type="ECO:0000256" key="3">
    <source>
        <dbReference type="ARBA" id="ARBA00022490"/>
    </source>
</evidence>
<dbReference type="GO" id="GO:0008253">
    <property type="term" value="F:5'-nucleotidase activity"/>
    <property type="evidence" value="ECO:0007669"/>
    <property type="project" value="UniProtKB-UniRule"/>
</dbReference>
<keyword evidence="4 7" id="KW-0479">Metal-binding</keyword>
<comment type="similarity">
    <text evidence="2 7">Belongs to the SurE nucleotidase family.</text>
</comment>
<keyword evidence="6 7" id="KW-0378">Hydrolase</keyword>
<dbReference type="Proteomes" id="UP000255367">
    <property type="component" value="Unassembled WGS sequence"/>
</dbReference>
<dbReference type="SUPFAM" id="SSF64167">
    <property type="entry name" value="SurE-like"/>
    <property type="match status" value="1"/>
</dbReference>
<keyword evidence="10" id="KW-1185">Reference proteome</keyword>